<feature type="region of interest" description="Disordered" evidence="1">
    <location>
        <begin position="45"/>
        <end position="78"/>
    </location>
</feature>
<reference evidence="2 3" key="1">
    <citation type="journal article" date="2003" name="PLoS Biol.">
        <title>The genome sequence of Caenorhabditis briggsae: a platform for comparative genomics.</title>
        <authorList>
            <person name="Stein L.D."/>
            <person name="Bao Z."/>
            <person name="Blasiar D."/>
            <person name="Blumenthal T."/>
            <person name="Brent M.R."/>
            <person name="Chen N."/>
            <person name="Chinwalla A."/>
            <person name="Clarke L."/>
            <person name="Clee C."/>
            <person name="Coghlan A."/>
            <person name="Coulson A."/>
            <person name="D'Eustachio P."/>
            <person name="Fitch D.H."/>
            <person name="Fulton L.A."/>
            <person name="Fulton R.E."/>
            <person name="Griffiths-Jones S."/>
            <person name="Harris T.W."/>
            <person name="Hillier L.W."/>
            <person name="Kamath R."/>
            <person name="Kuwabara P.E."/>
            <person name="Mardis E.R."/>
            <person name="Marra M.A."/>
            <person name="Miner T.L."/>
            <person name="Minx P."/>
            <person name="Mullikin J.C."/>
            <person name="Plumb R.W."/>
            <person name="Rogers J."/>
            <person name="Schein J.E."/>
            <person name="Sohrmann M."/>
            <person name="Spieth J."/>
            <person name="Stajich J.E."/>
            <person name="Wei C."/>
            <person name="Willey D."/>
            <person name="Wilson R.K."/>
            <person name="Durbin R."/>
            <person name="Waterston R.H."/>
        </authorList>
    </citation>
    <scope>NUCLEOTIDE SEQUENCE [LARGE SCALE GENOMIC DNA]</scope>
    <source>
        <strain evidence="2 3">AF16</strain>
    </source>
</reference>
<dbReference type="CDD" id="cd21936">
    <property type="entry name" value="ZIP_TSC22D"/>
    <property type="match status" value="1"/>
</dbReference>
<dbReference type="Proteomes" id="UP000008549">
    <property type="component" value="Unassembled WGS sequence"/>
</dbReference>
<dbReference type="OMA" id="SAHMRNL"/>
<dbReference type="Pfam" id="PF01166">
    <property type="entry name" value="TSC22"/>
    <property type="match status" value="1"/>
</dbReference>
<dbReference type="WormBase" id="CBG20790">
    <property type="protein sequence ID" value="CBP48526"/>
    <property type="gene ID" value="WBGene00039712"/>
</dbReference>
<name>A8XYM4_CAEBR</name>
<feature type="region of interest" description="Disordered" evidence="1">
    <location>
        <begin position="347"/>
        <end position="373"/>
    </location>
</feature>
<feature type="region of interest" description="Disordered" evidence="1">
    <location>
        <begin position="1"/>
        <end position="24"/>
    </location>
</feature>
<dbReference type="InterPro" id="IPR000580">
    <property type="entry name" value="TSC22/Bun"/>
</dbReference>
<feature type="region of interest" description="Disordered" evidence="1">
    <location>
        <begin position="535"/>
        <end position="581"/>
    </location>
</feature>
<evidence type="ECO:0000313" key="3">
    <source>
        <dbReference type="Proteomes" id="UP000008549"/>
    </source>
</evidence>
<dbReference type="EMBL" id="HE600928">
    <property type="protein sequence ID" value="CAP37741.2"/>
    <property type="molecule type" value="Genomic_DNA"/>
</dbReference>
<sequence>MGETSAPVVADIPQPKPSRFQFVPVPGEFTRGRWKCRDSYHPNAETLEFEKNKTKEEANPEKPRNKNNLDDLSNSSESIIITRKNGVTIVRKTSNSLLPDRYDQIRELSIDDFENKSDEKVQQVPPTPMNTPPASMVVVDTGIQSAVENSLSPHVSRKPSNDEKVEAQKLAEPSLTSVKSTASLSVETSKATRHFQVEPVVLSEPGTPAPVAPAPSIETLAPSPNAHHPLSEPTFQVIQTEESKNMSMDSVKNVIDAALMPPPADRLDHVDEVETPTNVMITVSAALEKKDAEVAGSLDACGIPIAAPISAPHSTPYGTPKETHIVPVFDEVFSSSNVNSPPPPIITTTTAPTTAPASSPVSTSVPVSASSSGAALPAAPAATMNASSLNTPSTTDSHTPIDNKIEQAMELVKTHLTYAVREEVDTLRNTIAELEYQMRELQYECTYYRQNCAPEVVDQANNYVLQQMSAHQRPTRKAVSSTSVIFDVVPSQSAATSASASSAHMRNLQNQIQQMKQIAPLVTSSSNIVASSYSSAPTITAPPKPSPTTSESSTTGNGNGTSASSAPTTSTTTNTTTPTNN</sequence>
<keyword evidence="3" id="KW-1185">Reference proteome</keyword>
<feature type="compositionally biased region" description="Basic and acidic residues" evidence="1">
    <location>
        <begin position="48"/>
        <end position="69"/>
    </location>
</feature>
<protein>
    <submittedName>
        <fullName evidence="2">Protein CBG20790</fullName>
    </submittedName>
</protein>
<dbReference type="eggNOG" id="ENOG502TF8J">
    <property type="taxonomic scope" value="Eukaryota"/>
</dbReference>
<dbReference type="HOGENOM" id="CLU_033665_0_0_1"/>
<dbReference type="KEGG" id="cbr:CBG_20790"/>
<dbReference type="InParanoid" id="A8XYM4"/>
<dbReference type="CTD" id="8573606"/>
<evidence type="ECO:0000313" key="2">
    <source>
        <dbReference type="EMBL" id="CAP37741.2"/>
    </source>
</evidence>
<gene>
    <name evidence="2 4" type="ORF">CBG20790</name>
    <name evidence="2" type="ORF">CBG_20790</name>
</gene>
<evidence type="ECO:0000313" key="4">
    <source>
        <dbReference type="WormBase" id="CBG20790"/>
    </source>
</evidence>
<reference evidence="2 3" key="2">
    <citation type="journal article" date="2011" name="PLoS Genet.">
        <title>Caenorhabditis briggsae recombinant inbred line genotypes reveal inter-strain incompatibility and the evolution of recombination.</title>
        <authorList>
            <person name="Ross J.A."/>
            <person name="Koboldt D.C."/>
            <person name="Staisch J.E."/>
            <person name="Chamberlin H.M."/>
            <person name="Gupta B.P."/>
            <person name="Miller R.D."/>
            <person name="Baird S.E."/>
            <person name="Haag E.S."/>
        </authorList>
    </citation>
    <scope>NUCLEOTIDE SEQUENCE [LARGE SCALE GENOMIC DNA]</scope>
    <source>
        <strain evidence="2 3">AF16</strain>
    </source>
</reference>
<proteinExistence type="predicted"/>
<dbReference type="SUPFAM" id="SSF58026">
    <property type="entry name" value="Delta-sleep-inducing peptide immunoreactive peptide"/>
    <property type="match status" value="1"/>
</dbReference>
<dbReference type="AlphaFoldDB" id="A8XYM4"/>
<feature type="compositionally biased region" description="Low complexity" evidence="1">
    <location>
        <begin position="547"/>
        <end position="581"/>
    </location>
</feature>
<dbReference type="RefSeq" id="XP_002631608.2">
    <property type="nucleotide sequence ID" value="XM_002631562.2"/>
</dbReference>
<dbReference type="Gene3D" id="1.20.5.490">
    <property type="entry name" value="Single helix bin"/>
    <property type="match status" value="1"/>
</dbReference>
<organism evidence="2 3">
    <name type="scientific">Caenorhabditis briggsae</name>
    <dbReference type="NCBI Taxonomy" id="6238"/>
    <lineage>
        <taxon>Eukaryota</taxon>
        <taxon>Metazoa</taxon>
        <taxon>Ecdysozoa</taxon>
        <taxon>Nematoda</taxon>
        <taxon>Chromadorea</taxon>
        <taxon>Rhabditida</taxon>
        <taxon>Rhabditina</taxon>
        <taxon>Rhabditomorpha</taxon>
        <taxon>Rhabditoidea</taxon>
        <taxon>Rhabditidae</taxon>
        <taxon>Peloderinae</taxon>
        <taxon>Caenorhabditis</taxon>
    </lineage>
</organism>
<dbReference type="STRING" id="6238.A8XYM4"/>
<dbReference type="PANTHER" id="PTHR12348:SF27">
    <property type="entry name" value="FLOCCULATION PROTEIN FLO11-RELATED"/>
    <property type="match status" value="1"/>
</dbReference>
<dbReference type="GeneID" id="8573606"/>
<dbReference type="PANTHER" id="PTHR12348">
    <property type="entry name" value="TSC22"/>
    <property type="match status" value="1"/>
</dbReference>
<accession>A8XYM4</accession>
<evidence type="ECO:0000256" key="1">
    <source>
        <dbReference type="SAM" id="MobiDB-lite"/>
    </source>
</evidence>
<dbReference type="GO" id="GO:0006357">
    <property type="term" value="P:regulation of transcription by RNA polymerase II"/>
    <property type="evidence" value="ECO:0007669"/>
    <property type="project" value="InterPro"/>
</dbReference>
<dbReference type="FunCoup" id="A8XYM4">
    <property type="interactions" value="5"/>
</dbReference>